<protein>
    <submittedName>
        <fullName evidence="2">Proteins of 100 residues with WXG</fullName>
    </submittedName>
</protein>
<dbReference type="OrthoDB" id="3784834at2"/>
<dbReference type="STRING" id="402596.SAMN04489844_1129"/>
<accession>A0A1H4MH67</accession>
<dbReference type="Proteomes" id="UP000198742">
    <property type="component" value="Unassembled WGS sequence"/>
</dbReference>
<dbReference type="AlphaFoldDB" id="A0A1H4MH67"/>
<organism evidence="2 3">
    <name type="scientific">Nocardioides exalbidus</name>
    <dbReference type="NCBI Taxonomy" id="402596"/>
    <lineage>
        <taxon>Bacteria</taxon>
        <taxon>Bacillati</taxon>
        <taxon>Actinomycetota</taxon>
        <taxon>Actinomycetes</taxon>
        <taxon>Propionibacteriales</taxon>
        <taxon>Nocardioidaceae</taxon>
        <taxon>Nocardioides</taxon>
    </lineage>
</organism>
<dbReference type="SUPFAM" id="SSF140453">
    <property type="entry name" value="EsxAB dimer-like"/>
    <property type="match status" value="1"/>
</dbReference>
<dbReference type="EMBL" id="FNRT01000002">
    <property type="protein sequence ID" value="SEB82094.1"/>
    <property type="molecule type" value="Genomic_DNA"/>
</dbReference>
<dbReference type="Gene3D" id="1.10.287.1060">
    <property type="entry name" value="ESAT-6-like"/>
    <property type="match status" value="1"/>
</dbReference>
<feature type="region of interest" description="Disordered" evidence="1">
    <location>
        <begin position="84"/>
        <end position="106"/>
    </location>
</feature>
<dbReference type="InterPro" id="IPR036689">
    <property type="entry name" value="ESAT-6-like_sf"/>
</dbReference>
<gene>
    <name evidence="2" type="ORF">SAMN04489844_1129</name>
</gene>
<dbReference type="Pfam" id="PF06013">
    <property type="entry name" value="WXG100"/>
    <property type="match status" value="1"/>
</dbReference>
<evidence type="ECO:0000256" key="1">
    <source>
        <dbReference type="SAM" id="MobiDB-lite"/>
    </source>
</evidence>
<reference evidence="3" key="1">
    <citation type="submission" date="2016-10" db="EMBL/GenBank/DDBJ databases">
        <authorList>
            <person name="Varghese N."/>
            <person name="Submissions S."/>
        </authorList>
    </citation>
    <scope>NUCLEOTIDE SEQUENCE [LARGE SCALE GENOMIC DNA]</scope>
    <source>
        <strain evidence="3">DSM 22017</strain>
    </source>
</reference>
<sequence>MAVGLVYSEMQAAAQAAADAIDPLQSSLRDLGATIETEAGKGFKGQAAAGFGEAINAWFDVAVTLGPILEGYSQSLMYVAQEHATNDTEQATRAGQLNERLGGGPR</sequence>
<evidence type="ECO:0000313" key="2">
    <source>
        <dbReference type="EMBL" id="SEB82094.1"/>
    </source>
</evidence>
<proteinExistence type="predicted"/>
<dbReference type="InterPro" id="IPR010310">
    <property type="entry name" value="T7SS_ESAT-6-like"/>
</dbReference>
<name>A0A1H4MH67_9ACTN</name>
<evidence type="ECO:0000313" key="3">
    <source>
        <dbReference type="Proteomes" id="UP000198742"/>
    </source>
</evidence>
<keyword evidence="3" id="KW-1185">Reference proteome</keyword>
<dbReference type="RefSeq" id="WP_090968237.1">
    <property type="nucleotide sequence ID" value="NZ_FNRT01000002.1"/>
</dbReference>